<name>A0A1W0W3V1_SORBI</name>
<keyword evidence="2" id="KW-1185">Reference proteome</keyword>
<accession>A0A1W0W3V1</accession>
<dbReference type="Proteomes" id="UP000000768">
    <property type="component" value="Chromosome 2"/>
</dbReference>
<evidence type="ECO:0000313" key="1">
    <source>
        <dbReference type="EMBL" id="OQU89068.1"/>
    </source>
</evidence>
<dbReference type="AlphaFoldDB" id="A0A1W0W3V1"/>
<proteinExistence type="predicted"/>
<evidence type="ECO:0000313" key="2">
    <source>
        <dbReference type="Proteomes" id="UP000000768"/>
    </source>
</evidence>
<sequence length="69" mass="7469">MFSLPLSVFHSSVALMLHGHKLASHPNICLHHPLHVKCHNIISSDGTNAGKAKASAPWAEEVGERLLSH</sequence>
<dbReference type="InParanoid" id="A0A1W0W3V1"/>
<dbReference type="Gramene" id="OQU89068">
    <property type="protein sequence ID" value="OQU89068"/>
    <property type="gene ID" value="SORBI_3002G142350"/>
</dbReference>
<gene>
    <name evidence="1" type="ORF">SORBI_3002G142350</name>
</gene>
<reference evidence="1 2" key="1">
    <citation type="journal article" date="2009" name="Nature">
        <title>The Sorghum bicolor genome and the diversification of grasses.</title>
        <authorList>
            <person name="Paterson A.H."/>
            <person name="Bowers J.E."/>
            <person name="Bruggmann R."/>
            <person name="Dubchak I."/>
            <person name="Grimwood J."/>
            <person name="Gundlach H."/>
            <person name="Haberer G."/>
            <person name="Hellsten U."/>
            <person name="Mitros T."/>
            <person name="Poliakov A."/>
            <person name="Schmutz J."/>
            <person name="Spannagl M."/>
            <person name="Tang H."/>
            <person name="Wang X."/>
            <person name="Wicker T."/>
            <person name="Bharti A.K."/>
            <person name="Chapman J."/>
            <person name="Feltus F.A."/>
            <person name="Gowik U."/>
            <person name="Grigoriev I.V."/>
            <person name="Lyons E."/>
            <person name="Maher C.A."/>
            <person name="Martis M."/>
            <person name="Narechania A."/>
            <person name="Otillar R.P."/>
            <person name="Penning B.W."/>
            <person name="Salamov A.A."/>
            <person name="Wang Y."/>
            <person name="Zhang L."/>
            <person name="Carpita N.C."/>
            <person name="Freeling M."/>
            <person name="Gingle A.R."/>
            <person name="Hash C.T."/>
            <person name="Keller B."/>
            <person name="Klein P."/>
            <person name="Kresovich S."/>
            <person name="McCann M.C."/>
            <person name="Ming R."/>
            <person name="Peterson D.G."/>
            <person name="Mehboob-ur-Rahman"/>
            <person name="Ware D."/>
            <person name="Westhoff P."/>
            <person name="Mayer K.F."/>
            <person name="Messing J."/>
            <person name="Rokhsar D.S."/>
        </authorList>
    </citation>
    <scope>NUCLEOTIDE SEQUENCE [LARGE SCALE GENOMIC DNA]</scope>
    <source>
        <strain evidence="2">cv. BTx623</strain>
    </source>
</reference>
<protein>
    <submittedName>
        <fullName evidence="1">Uncharacterized protein</fullName>
    </submittedName>
</protein>
<organism evidence="1 2">
    <name type="scientific">Sorghum bicolor</name>
    <name type="common">Sorghum</name>
    <name type="synonym">Sorghum vulgare</name>
    <dbReference type="NCBI Taxonomy" id="4558"/>
    <lineage>
        <taxon>Eukaryota</taxon>
        <taxon>Viridiplantae</taxon>
        <taxon>Streptophyta</taxon>
        <taxon>Embryophyta</taxon>
        <taxon>Tracheophyta</taxon>
        <taxon>Spermatophyta</taxon>
        <taxon>Magnoliopsida</taxon>
        <taxon>Liliopsida</taxon>
        <taxon>Poales</taxon>
        <taxon>Poaceae</taxon>
        <taxon>PACMAD clade</taxon>
        <taxon>Panicoideae</taxon>
        <taxon>Andropogonodae</taxon>
        <taxon>Andropogoneae</taxon>
        <taxon>Sorghinae</taxon>
        <taxon>Sorghum</taxon>
    </lineage>
</organism>
<reference evidence="2" key="2">
    <citation type="journal article" date="2018" name="Plant J.">
        <title>The Sorghum bicolor reference genome: improved assembly, gene annotations, a transcriptome atlas, and signatures of genome organization.</title>
        <authorList>
            <person name="McCormick R.F."/>
            <person name="Truong S.K."/>
            <person name="Sreedasyam A."/>
            <person name="Jenkins J."/>
            <person name="Shu S."/>
            <person name="Sims D."/>
            <person name="Kennedy M."/>
            <person name="Amirebrahimi M."/>
            <person name="Weers B.D."/>
            <person name="McKinley B."/>
            <person name="Mattison A."/>
            <person name="Morishige D.T."/>
            <person name="Grimwood J."/>
            <person name="Schmutz J."/>
            <person name="Mullet J.E."/>
        </authorList>
    </citation>
    <scope>NUCLEOTIDE SEQUENCE [LARGE SCALE GENOMIC DNA]</scope>
    <source>
        <strain evidence="2">cv. BTx623</strain>
    </source>
</reference>
<dbReference type="EMBL" id="CM000761">
    <property type="protein sequence ID" value="OQU89068.1"/>
    <property type="molecule type" value="Genomic_DNA"/>
</dbReference>